<evidence type="ECO:0000256" key="3">
    <source>
        <dbReference type="ARBA" id="ARBA00023125"/>
    </source>
</evidence>
<dbReference type="EMBL" id="SACO01000004">
    <property type="protein sequence ID" value="RVU05851.1"/>
    <property type="molecule type" value="Genomic_DNA"/>
</dbReference>
<dbReference type="PROSITE" id="PS50931">
    <property type="entry name" value="HTH_LYSR"/>
    <property type="match status" value="2"/>
</dbReference>
<evidence type="ECO:0000256" key="2">
    <source>
        <dbReference type="ARBA" id="ARBA00023015"/>
    </source>
</evidence>
<dbReference type="SUPFAM" id="SSF53850">
    <property type="entry name" value="Periplasmic binding protein-like II"/>
    <property type="match status" value="1"/>
</dbReference>
<evidence type="ECO:0000256" key="1">
    <source>
        <dbReference type="ARBA" id="ARBA00009437"/>
    </source>
</evidence>
<dbReference type="Gene3D" id="1.10.10.10">
    <property type="entry name" value="Winged helix-like DNA-binding domain superfamily/Winged helix DNA-binding domain"/>
    <property type="match status" value="2"/>
</dbReference>
<dbReference type="GO" id="GO:0003677">
    <property type="term" value="F:DNA binding"/>
    <property type="evidence" value="ECO:0007669"/>
    <property type="project" value="UniProtKB-KW"/>
</dbReference>
<proteinExistence type="inferred from homology"/>
<dbReference type="PANTHER" id="PTHR30419">
    <property type="entry name" value="HTH-TYPE TRANSCRIPTIONAL REGULATOR YBHD"/>
    <property type="match status" value="1"/>
</dbReference>
<dbReference type="AlphaFoldDB" id="A0A437N7J5"/>
<dbReference type="InterPro" id="IPR050950">
    <property type="entry name" value="HTH-type_LysR_regulators"/>
</dbReference>
<keyword evidence="7" id="KW-1185">Reference proteome</keyword>
<name>A0A437N7J5_9SPHN</name>
<keyword evidence="3" id="KW-0238">DNA-binding</keyword>
<feature type="domain" description="HTH lysR-type" evidence="5">
    <location>
        <begin position="114"/>
        <end position="167"/>
    </location>
</feature>
<reference evidence="6 7" key="1">
    <citation type="submission" date="2019-01" db="EMBL/GenBank/DDBJ databases">
        <authorList>
            <person name="Chen W.-M."/>
        </authorList>
    </citation>
    <scope>NUCLEOTIDE SEQUENCE [LARGE SCALE GENOMIC DNA]</scope>
    <source>
        <strain evidence="6 7">FSY-9</strain>
    </source>
</reference>
<dbReference type="InterPro" id="IPR036388">
    <property type="entry name" value="WH-like_DNA-bd_sf"/>
</dbReference>
<protein>
    <submittedName>
        <fullName evidence="6">LysR family transcriptional regulator</fullName>
    </submittedName>
</protein>
<keyword evidence="4" id="KW-0804">Transcription</keyword>
<dbReference type="InterPro" id="IPR000847">
    <property type="entry name" value="LysR_HTH_N"/>
</dbReference>
<evidence type="ECO:0000313" key="6">
    <source>
        <dbReference type="EMBL" id="RVU05851.1"/>
    </source>
</evidence>
<dbReference type="RefSeq" id="WP_127707891.1">
    <property type="nucleotide sequence ID" value="NZ_SACO01000004.1"/>
</dbReference>
<sequence length="414" mass="45023">MAKNSRISNVDAISFRQLKLFESIGRLQSVRRASEDCNLSQPAVTQSLSKLEELVGARLVERRASGSYLNHDGEVFYRRVSRFLAQFEEALVAFGVEGGEGGARAVAGRLLRSQVRALIAIVEAGNIAPAAQVLGLSPATLQRAARDLESNMRKSLFYRTAAGTVPTVDAMELGRRFKLSLQEIEWGIRELGAEHGSEVTPITVGAMPLGGNVLLASVLEDYLLREPRAQVLVRNESAAEMLKRLRAGDVDFVVGLVPLEAADDLDCAALTRTPYSVVARKGHPLLRQDKVSAEDLVDCEWLVGAPGSSRRACFEQLFPGHEEIRKPVATTALPIIKQLLLASDRLTLMTSYELQHEGEGMAALPFGPISPVPSIGITTRAGWLPTRAHAEFIQIIHEKMAASRTTRSVELVAG</sequence>
<evidence type="ECO:0000256" key="4">
    <source>
        <dbReference type="ARBA" id="ARBA00023163"/>
    </source>
</evidence>
<organism evidence="6 7">
    <name type="scientific">Novosphingobium umbonatum</name>
    <dbReference type="NCBI Taxonomy" id="1908524"/>
    <lineage>
        <taxon>Bacteria</taxon>
        <taxon>Pseudomonadati</taxon>
        <taxon>Pseudomonadota</taxon>
        <taxon>Alphaproteobacteria</taxon>
        <taxon>Sphingomonadales</taxon>
        <taxon>Sphingomonadaceae</taxon>
        <taxon>Novosphingobium</taxon>
    </lineage>
</organism>
<dbReference type="SUPFAM" id="SSF46785">
    <property type="entry name" value="Winged helix' DNA-binding domain"/>
    <property type="match status" value="2"/>
</dbReference>
<dbReference type="InterPro" id="IPR005119">
    <property type="entry name" value="LysR_subst-bd"/>
</dbReference>
<accession>A0A437N7J5</accession>
<dbReference type="Pfam" id="PF03466">
    <property type="entry name" value="LysR_substrate"/>
    <property type="match status" value="1"/>
</dbReference>
<dbReference type="Pfam" id="PF00126">
    <property type="entry name" value="HTH_1"/>
    <property type="match status" value="2"/>
</dbReference>
<dbReference type="PRINTS" id="PR00039">
    <property type="entry name" value="HTHLYSR"/>
</dbReference>
<dbReference type="OrthoDB" id="7840053at2"/>
<gene>
    <name evidence="6" type="ORF">EOE18_07700</name>
</gene>
<dbReference type="Proteomes" id="UP000282837">
    <property type="component" value="Unassembled WGS sequence"/>
</dbReference>
<evidence type="ECO:0000259" key="5">
    <source>
        <dbReference type="PROSITE" id="PS50931"/>
    </source>
</evidence>
<comment type="similarity">
    <text evidence="1">Belongs to the LysR transcriptional regulatory family.</text>
</comment>
<dbReference type="PANTHER" id="PTHR30419:SF8">
    <property type="entry name" value="NITROGEN ASSIMILATION TRANSCRIPTIONAL ACTIVATOR-RELATED"/>
    <property type="match status" value="1"/>
</dbReference>
<dbReference type="GO" id="GO:0005829">
    <property type="term" value="C:cytosol"/>
    <property type="evidence" value="ECO:0007669"/>
    <property type="project" value="TreeGrafter"/>
</dbReference>
<dbReference type="GO" id="GO:0003700">
    <property type="term" value="F:DNA-binding transcription factor activity"/>
    <property type="evidence" value="ECO:0007669"/>
    <property type="project" value="InterPro"/>
</dbReference>
<keyword evidence="2" id="KW-0805">Transcription regulation</keyword>
<feature type="domain" description="HTH lysR-type" evidence="5">
    <location>
        <begin position="13"/>
        <end position="70"/>
    </location>
</feature>
<comment type="caution">
    <text evidence="6">The sequence shown here is derived from an EMBL/GenBank/DDBJ whole genome shotgun (WGS) entry which is preliminary data.</text>
</comment>
<dbReference type="Gene3D" id="3.40.190.290">
    <property type="match status" value="1"/>
</dbReference>
<dbReference type="InterPro" id="IPR036390">
    <property type="entry name" value="WH_DNA-bd_sf"/>
</dbReference>
<evidence type="ECO:0000313" key="7">
    <source>
        <dbReference type="Proteomes" id="UP000282837"/>
    </source>
</evidence>